<protein>
    <submittedName>
        <fullName evidence="2">DNA-binding HTH domain-containing protein</fullName>
    </submittedName>
</protein>
<evidence type="ECO:0000256" key="1">
    <source>
        <dbReference type="SAM" id="MobiDB-lite"/>
    </source>
</evidence>
<dbReference type="Pfam" id="PF13384">
    <property type="entry name" value="HTH_23"/>
    <property type="match status" value="1"/>
</dbReference>
<dbReference type="InterPro" id="IPR016032">
    <property type="entry name" value="Sig_transdc_resp-reg_C-effctor"/>
</dbReference>
<dbReference type="SUPFAM" id="SSF46894">
    <property type="entry name" value="C-terminal effector domain of the bipartite response regulators"/>
    <property type="match status" value="1"/>
</dbReference>
<feature type="compositionally biased region" description="Basic and acidic residues" evidence="1">
    <location>
        <begin position="46"/>
        <end position="61"/>
    </location>
</feature>
<dbReference type="Gene3D" id="1.10.10.10">
    <property type="entry name" value="Winged helix-like DNA-binding domain superfamily/Winged helix DNA-binding domain"/>
    <property type="match status" value="1"/>
</dbReference>
<reference evidence="2 3" key="1">
    <citation type="submission" date="2017-07" db="EMBL/GenBank/DDBJ databases">
        <title>Characterization of ecologically diverse viruses infecting co-occurring strains of cosmopolitan hyperhalophilic Bacteroidetes.</title>
        <authorList>
            <person name="Villamor J."/>
            <person name="Ramos-Barbero M.D."/>
            <person name="Gonzalez-Torres P."/>
            <person name="Gabaldon T."/>
            <person name="Rollesso-Mora R."/>
            <person name="Meseguer I."/>
            <person name="Martinez-Garcia M."/>
            <person name="Santos F."/>
            <person name="Anton J."/>
        </authorList>
    </citation>
    <scope>NUCLEOTIDE SEQUENCE [LARGE SCALE GENOMIC DNA]</scope>
</reference>
<dbReference type="KEGG" id="vg:40236097"/>
<organism evidence="2 3">
    <name type="scientific">Salinibacter phage M1EM-1</name>
    <dbReference type="NCBI Taxonomy" id="2681616"/>
    <lineage>
        <taxon>Viruses</taxon>
        <taxon>Duplodnaviria</taxon>
        <taxon>Heunggongvirae</taxon>
        <taxon>Uroviricota</taxon>
        <taxon>Caudoviricetes</taxon>
        <taxon>Holosalinivirus</taxon>
        <taxon>Holosalinivirus M1EM1</taxon>
    </lineage>
</organism>
<dbReference type="GO" id="GO:0006355">
    <property type="term" value="P:regulation of DNA-templated transcription"/>
    <property type="evidence" value="ECO:0007669"/>
    <property type="project" value="InterPro"/>
</dbReference>
<keyword evidence="2" id="KW-0238">DNA-binding</keyword>
<evidence type="ECO:0000313" key="3">
    <source>
        <dbReference type="Proteomes" id="UP000259847"/>
    </source>
</evidence>
<accession>A0A2I6UG57</accession>
<feature type="compositionally biased region" description="Polar residues" evidence="1">
    <location>
        <begin position="1"/>
        <end position="11"/>
    </location>
</feature>
<dbReference type="RefSeq" id="YP_009639306.1">
    <property type="nucleotide sequence ID" value="NC_042348.1"/>
</dbReference>
<evidence type="ECO:0000313" key="2">
    <source>
        <dbReference type="EMBL" id="AUO78950.1"/>
    </source>
</evidence>
<dbReference type="InterPro" id="IPR036388">
    <property type="entry name" value="WH-like_DNA-bd_sf"/>
</dbReference>
<dbReference type="GO" id="GO:0003677">
    <property type="term" value="F:DNA binding"/>
    <property type="evidence" value="ECO:0007669"/>
    <property type="project" value="UniProtKB-KW"/>
</dbReference>
<feature type="region of interest" description="Disordered" evidence="1">
    <location>
        <begin position="38"/>
        <end position="61"/>
    </location>
</feature>
<name>A0A2I6UG57_9CAUD</name>
<dbReference type="EMBL" id="MF580955">
    <property type="protein sequence ID" value="AUO78950.1"/>
    <property type="molecule type" value="Genomic_DNA"/>
</dbReference>
<sequence length="61" mass="6717">MPKRSSTTYQRNAARVKALTSRGASTREIAEELGCSTSTAARCKRSAQEDLEVSRQTDQRA</sequence>
<proteinExistence type="predicted"/>
<dbReference type="Proteomes" id="UP000259847">
    <property type="component" value="Segment"/>
</dbReference>
<keyword evidence="3" id="KW-1185">Reference proteome</keyword>
<dbReference type="GeneID" id="40236097"/>
<feature type="region of interest" description="Disordered" evidence="1">
    <location>
        <begin position="1"/>
        <end position="25"/>
    </location>
</feature>